<dbReference type="GO" id="GO:0016887">
    <property type="term" value="F:ATP hydrolysis activity"/>
    <property type="evidence" value="ECO:0007669"/>
    <property type="project" value="InterPro"/>
</dbReference>
<dbReference type="PROSITE" id="PS00211">
    <property type="entry name" value="ABC_TRANSPORTER_1"/>
    <property type="match status" value="1"/>
</dbReference>
<dbReference type="EMBL" id="QEEX01000001">
    <property type="protein sequence ID" value="PWB97853.1"/>
    <property type="molecule type" value="Genomic_DNA"/>
</dbReference>
<evidence type="ECO:0000259" key="5">
    <source>
        <dbReference type="PROSITE" id="PS50893"/>
    </source>
</evidence>
<dbReference type="OrthoDB" id="3282096at2"/>
<name>A0A2U1T252_9MICO</name>
<dbReference type="KEGG" id="salc:C2138_13380"/>
<gene>
    <name evidence="6" type="ORF">DF220_08430</name>
</gene>
<proteinExistence type="predicted"/>
<evidence type="ECO:0000256" key="1">
    <source>
        <dbReference type="ARBA" id="ARBA00022448"/>
    </source>
</evidence>
<accession>A0A2U1T252</accession>
<evidence type="ECO:0000256" key="4">
    <source>
        <dbReference type="SAM" id="MobiDB-lite"/>
    </source>
</evidence>
<dbReference type="InterPro" id="IPR017871">
    <property type="entry name" value="ABC_transporter-like_CS"/>
</dbReference>
<evidence type="ECO:0000313" key="7">
    <source>
        <dbReference type="Proteomes" id="UP000244978"/>
    </source>
</evidence>
<dbReference type="AlphaFoldDB" id="A0A2U1T252"/>
<protein>
    <submittedName>
        <fullName evidence="6">ABC transporter ATP-binding protein</fullName>
    </submittedName>
</protein>
<evidence type="ECO:0000313" key="6">
    <source>
        <dbReference type="EMBL" id="PWB97853.1"/>
    </source>
</evidence>
<dbReference type="InterPro" id="IPR027417">
    <property type="entry name" value="P-loop_NTPase"/>
</dbReference>
<dbReference type="Pfam" id="PF00005">
    <property type="entry name" value="ABC_tran"/>
    <property type="match status" value="1"/>
</dbReference>
<dbReference type="GO" id="GO:0005524">
    <property type="term" value="F:ATP binding"/>
    <property type="evidence" value="ECO:0007669"/>
    <property type="project" value="UniProtKB-KW"/>
</dbReference>
<keyword evidence="7" id="KW-1185">Reference proteome</keyword>
<comment type="caution">
    <text evidence="6">The sequence shown here is derived from an EMBL/GenBank/DDBJ whole genome shotgun (WGS) entry which is preliminary data.</text>
</comment>
<dbReference type="Proteomes" id="UP000244978">
    <property type="component" value="Unassembled WGS sequence"/>
</dbReference>
<evidence type="ECO:0000256" key="2">
    <source>
        <dbReference type="ARBA" id="ARBA00022741"/>
    </source>
</evidence>
<dbReference type="InterPro" id="IPR003593">
    <property type="entry name" value="AAA+_ATPase"/>
</dbReference>
<dbReference type="Gene3D" id="3.40.50.300">
    <property type="entry name" value="P-loop containing nucleotide triphosphate hydrolases"/>
    <property type="match status" value="1"/>
</dbReference>
<dbReference type="SUPFAM" id="SSF52540">
    <property type="entry name" value="P-loop containing nucleoside triphosphate hydrolases"/>
    <property type="match status" value="1"/>
</dbReference>
<dbReference type="SMART" id="SM00382">
    <property type="entry name" value="AAA"/>
    <property type="match status" value="1"/>
</dbReference>
<keyword evidence="3 6" id="KW-0067">ATP-binding</keyword>
<dbReference type="PROSITE" id="PS50893">
    <property type="entry name" value="ABC_TRANSPORTER_2"/>
    <property type="match status" value="1"/>
</dbReference>
<dbReference type="InterPro" id="IPR003439">
    <property type="entry name" value="ABC_transporter-like_ATP-bd"/>
</dbReference>
<reference evidence="7" key="1">
    <citation type="submission" date="2018-04" db="EMBL/GenBank/DDBJ databases">
        <authorList>
            <person name="Liu S."/>
            <person name="Wang Z."/>
            <person name="Li J."/>
        </authorList>
    </citation>
    <scope>NUCLEOTIDE SEQUENCE [LARGE SCALE GENOMIC DNA]</scope>
    <source>
        <strain evidence="7">S1194</strain>
    </source>
</reference>
<feature type="region of interest" description="Disordered" evidence="4">
    <location>
        <begin position="1"/>
        <end position="33"/>
    </location>
</feature>
<evidence type="ECO:0000256" key="3">
    <source>
        <dbReference type="ARBA" id="ARBA00022840"/>
    </source>
</evidence>
<sequence>MRTSTTSRRHLAESRGALGGAASGVPGDAHPTNVDKRTVLSLRSATLAYGDRVLWKNLNLQVKAGEFIAVLGPNGTGKTSLLRAILGQQRLTSGTVELLGEPVRHGSRSIGYIPQQKLIEQGTPLRAKDLVTLGVTGHRWGLPFTPKAVRQHVDEVIASVGATAFANVPIATLSGGEQQRIRVGQAIASNPALLLCDEPLSSLDLNHQRVVSDLIDDRRKALDAAVVFVTHDVNPILDKVDRVLYLAGGRFRIGTPDEVLRSEVLSYMYGTPIEVIRTRGRVAVLGAPEGYGVHNHLEHHVDEGRRH</sequence>
<keyword evidence="1" id="KW-0813">Transport</keyword>
<feature type="domain" description="ABC transporter" evidence="5">
    <location>
        <begin position="40"/>
        <end position="273"/>
    </location>
</feature>
<keyword evidence="2" id="KW-0547">Nucleotide-binding</keyword>
<dbReference type="PANTHER" id="PTHR42734">
    <property type="entry name" value="METAL TRANSPORT SYSTEM ATP-BINDING PROTEIN TM_0124-RELATED"/>
    <property type="match status" value="1"/>
</dbReference>
<dbReference type="InterPro" id="IPR050153">
    <property type="entry name" value="Metal_Ion_Import_ABC"/>
</dbReference>
<organism evidence="6 7">
    <name type="scientific">Homoserinimonas hongtaonis</name>
    <dbReference type="NCBI Taxonomy" id="2079791"/>
    <lineage>
        <taxon>Bacteria</taxon>
        <taxon>Bacillati</taxon>
        <taxon>Actinomycetota</taxon>
        <taxon>Actinomycetes</taxon>
        <taxon>Micrococcales</taxon>
        <taxon>Microbacteriaceae</taxon>
        <taxon>Homoserinimonas</taxon>
    </lineage>
</organism>